<sequence length="828" mass="91528">MDEDSTNDQAIIRLSESRERFEGKEEYLEVRRRLHSRHRSTQNEAARFLQKMREWGSGKIAIAWRHHFDSDGDGELDFKEFCAGLASFGYKGNTAQLWKELAGERPGLRLEDLDPEHAAYLEAFSSWCAKTHLGPAEVFRKIDQDGSNSIKKQEFSQGLQALGFFEDSLPAGLRSEELLEQNLFPLLVTGNCVNIDDVLFLEKDKEKRSRIIRQLQRIRDFGIQAGPEELPKEGQRMLFRYTIFAAQLHACYHPEPGEAHSSHHLDVYAPEDAEGEKLPVVIFLHGGGWRRGSRRSNVFHFFQNVGYALAEQGFVAVLPSYRKSLPFAPWVLGLLGAVITVPGLWLGQRRCSLSRATLSVCFGLFGAFALTLRQLVRKAGVRHPSHVEDCALAVQWAADGGASAFGGDPEQLVLCGHSAGGHIAALLALPLGFLSRPLRGLIAISGVYCGRRFWDNWFTRATFSYVFEGEEWDACFPLGRCPDPDGQALAGLCPVLLLNAQWDVGLRGHAEDFARRLRACGAEVEGPVVLPGTDHFRMMLNLGRTRRTGTPSREDSALAKSEGAAGCQCPPLNLEADGQMALLLLVNTSKHWKKVKSKMARGDGAMPYSPNFRPNMTWLEQIALSRGEQFPGLPRVSRSRSGSTLGPLPPPVVRQRPVLPALAPVVSAPVTAPALKWPPPPILRLIPMDERDQANLSRRRWDFLAAGAAVAQSGACAAKGGAAAAPGPRALAAAFLQSGMADLDYLLDTEPPLETWEEKSAWLAVCHGRMALIAALAVALGERDTSDEEEEEELMSLRYLKRRGHHSFPTRTKGRRYFPIARASMLKL</sequence>
<dbReference type="InterPro" id="IPR029058">
    <property type="entry name" value="AB_hydrolase_fold"/>
</dbReference>
<gene>
    <name evidence="5" type="ORF">EVOR1521_LOCUS29418</name>
</gene>
<dbReference type="PANTHER" id="PTHR48081">
    <property type="entry name" value="AB HYDROLASE SUPERFAMILY PROTEIN C4A8.06C"/>
    <property type="match status" value="1"/>
</dbReference>
<feature type="transmembrane region" description="Helical" evidence="3">
    <location>
        <begin position="358"/>
        <end position="376"/>
    </location>
</feature>
<dbReference type="SUPFAM" id="SSF47473">
    <property type="entry name" value="EF-hand"/>
    <property type="match status" value="1"/>
</dbReference>
<dbReference type="InterPro" id="IPR013094">
    <property type="entry name" value="AB_hydrolase_3"/>
</dbReference>
<dbReference type="Pfam" id="PF07859">
    <property type="entry name" value="Abhydrolase_3"/>
    <property type="match status" value="1"/>
</dbReference>
<dbReference type="SMART" id="SM00054">
    <property type="entry name" value="EFh"/>
    <property type="match status" value="2"/>
</dbReference>
<organism evidence="5 6">
    <name type="scientific">Effrenium voratum</name>
    <dbReference type="NCBI Taxonomy" id="2562239"/>
    <lineage>
        <taxon>Eukaryota</taxon>
        <taxon>Sar</taxon>
        <taxon>Alveolata</taxon>
        <taxon>Dinophyceae</taxon>
        <taxon>Suessiales</taxon>
        <taxon>Symbiodiniaceae</taxon>
        <taxon>Effrenium</taxon>
    </lineage>
</organism>
<evidence type="ECO:0000256" key="3">
    <source>
        <dbReference type="SAM" id="Phobius"/>
    </source>
</evidence>
<dbReference type="SUPFAM" id="SSF53474">
    <property type="entry name" value="alpha/beta-Hydrolases"/>
    <property type="match status" value="1"/>
</dbReference>
<evidence type="ECO:0000259" key="4">
    <source>
        <dbReference type="PROSITE" id="PS50222"/>
    </source>
</evidence>
<dbReference type="GO" id="GO:0005509">
    <property type="term" value="F:calcium ion binding"/>
    <property type="evidence" value="ECO:0007669"/>
    <property type="project" value="InterPro"/>
</dbReference>
<evidence type="ECO:0000256" key="1">
    <source>
        <dbReference type="ARBA" id="ARBA00022801"/>
    </source>
</evidence>
<dbReference type="InterPro" id="IPR011992">
    <property type="entry name" value="EF-hand-dom_pair"/>
</dbReference>
<name>A0AA36NI78_9DINO</name>
<dbReference type="InterPro" id="IPR049492">
    <property type="entry name" value="BD-FAE-like_dom"/>
</dbReference>
<feature type="transmembrane region" description="Helical" evidence="3">
    <location>
        <begin position="327"/>
        <end position="346"/>
    </location>
</feature>
<accession>A0AA36NI78</accession>
<dbReference type="InterPro" id="IPR019826">
    <property type="entry name" value="Carboxylesterase_B_AS"/>
</dbReference>
<keyword evidence="3" id="KW-1133">Transmembrane helix</keyword>
<keyword evidence="3" id="KW-0472">Membrane</keyword>
<dbReference type="Gene3D" id="3.40.50.1820">
    <property type="entry name" value="alpha/beta hydrolase"/>
    <property type="match status" value="1"/>
</dbReference>
<feature type="domain" description="EF-hand" evidence="4">
    <location>
        <begin position="137"/>
        <end position="165"/>
    </location>
</feature>
<dbReference type="Pfam" id="PF20434">
    <property type="entry name" value="BD-FAE"/>
    <property type="match status" value="1"/>
</dbReference>
<dbReference type="Gene3D" id="1.10.238.10">
    <property type="entry name" value="EF-hand"/>
    <property type="match status" value="1"/>
</dbReference>
<dbReference type="PROSITE" id="PS50222">
    <property type="entry name" value="EF_HAND_2"/>
    <property type="match status" value="2"/>
</dbReference>
<evidence type="ECO:0000313" key="6">
    <source>
        <dbReference type="Proteomes" id="UP001178507"/>
    </source>
</evidence>
<evidence type="ECO:0000256" key="2">
    <source>
        <dbReference type="ARBA" id="ARBA00022837"/>
    </source>
</evidence>
<keyword evidence="6" id="KW-1185">Reference proteome</keyword>
<keyword evidence="1" id="KW-0378">Hydrolase</keyword>
<dbReference type="GO" id="GO:0004061">
    <property type="term" value="F:arylformamidase activity"/>
    <property type="evidence" value="ECO:0007669"/>
    <property type="project" value="TreeGrafter"/>
</dbReference>
<dbReference type="InterPro" id="IPR050300">
    <property type="entry name" value="GDXG_lipolytic_enzyme"/>
</dbReference>
<feature type="domain" description="EF-hand" evidence="4">
    <location>
        <begin position="66"/>
        <end position="91"/>
    </location>
</feature>
<proteinExistence type="predicted"/>
<protein>
    <recommendedName>
        <fullName evidence="4">EF-hand domain-containing protein</fullName>
    </recommendedName>
</protein>
<reference evidence="5" key="1">
    <citation type="submission" date="2023-08" db="EMBL/GenBank/DDBJ databases">
        <authorList>
            <person name="Chen Y."/>
            <person name="Shah S."/>
            <person name="Dougan E. K."/>
            <person name="Thang M."/>
            <person name="Chan C."/>
        </authorList>
    </citation>
    <scope>NUCLEOTIDE SEQUENCE</scope>
</reference>
<dbReference type="PANTHER" id="PTHR48081:SF33">
    <property type="entry name" value="KYNURENINE FORMAMIDASE"/>
    <property type="match status" value="1"/>
</dbReference>
<dbReference type="InterPro" id="IPR002048">
    <property type="entry name" value="EF_hand_dom"/>
</dbReference>
<dbReference type="Proteomes" id="UP001178507">
    <property type="component" value="Unassembled WGS sequence"/>
</dbReference>
<dbReference type="PROSITE" id="PS00018">
    <property type="entry name" value="EF_HAND_1"/>
    <property type="match status" value="1"/>
</dbReference>
<keyword evidence="2" id="KW-0106">Calcium</keyword>
<comment type="caution">
    <text evidence="5">The sequence shown here is derived from an EMBL/GenBank/DDBJ whole genome shotgun (WGS) entry which is preliminary data.</text>
</comment>
<dbReference type="PROSITE" id="PS00122">
    <property type="entry name" value="CARBOXYLESTERASE_B_1"/>
    <property type="match status" value="1"/>
</dbReference>
<evidence type="ECO:0000313" key="5">
    <source>
        <dbReference type="EMBL" id="CAJ1407809.1"/>
    </source>
</evidence>
<dbReference type="InterPro" id="IPR018247">
    <property type="entry name" value="EF_Hand_1_Ca_BS"/>
</dbReference>
<keyword evidence="3" id="KW-0812">Transmembrane</keyword>
<dbReference type="AlphaFoldDB" id="A0AA36NI78"/>
<dbReference type="EMBL" id="CAUJNA010003691">
    <property type="protein sequence ID" value="CAJ1407809.1"/>
    <property type="molecule type" value="Genomic_DNA"/>
</dbReference>